<dbReference type="OrthoDB" id="7902892at2759"/>
<sequence>MDNILIVPDNILIVPDNILIVPDNILIVPDNILIVPDNILIVPVLETVQRNPRLGTRTTAKFPQRHRTSIAHWTLHKILRRARLGMKVPIARLPRICFQHDSAPPHVVRYHLNEMFPQRWIGRFD</sequence>
<gene>
    <name evidence="1" type="ORF">APLA_LOCUS3013</name>
</gene>
<organism evidence="1 2">
    <name type="scientific">Arctia plantaginis</name>
    <name type="common">Wood tiger moth</name>
    <name type="synonym">Phalaena plantaginis</name>
    <dbReference type="NCBI Taxonomy" id="874455"/>
    <lineage>
        <taxon>Eukaryota</taxon>
        <taxon>Metazoa</taxon>
        <taxon>Ecdysozoa</taxon>
        <taxon>Arthropoda</taxon>
        <taxon>Hexapoda</taxon>
        <taxon>Insecta</taxon>
        <taxon>Pterygota</taxon>
        <taxon>Neoptera</taxon>
        <taxon>Endopterygota</taxon>
        <taxon>Lepidoptera</taxon>
        <taxon>Glossata</taxon>
        <taxon>Ditrysia</taxon>
        <taxon>Noctuoidea</taxon>
        <taxon>Erebidae</taxon>
        <taxon>Arctiinae</taxon>
        <taxon>Arctia</taxon>
    </lineage>
</organism>
<dbReference type="Proteomes" id="UP000494106">
    <property type="component" value="Unassembled WGS sequence"/>
</dbReference>
<protein>
    <submittedName>
        <fullName evidence="1">Uncharacterized protein</fullName>
    </submittedName>
</protein>
<proteinExistence type="predicted"/>
<comment type="caution">
    <text evidence="1">The sequence shown here is derived from an EMBL/GenBank/DDBJ whole genome shotgun (WGS) entry which is preliminary data.</text>
</comment>
<accession>A0A8S0Z478</accession>
<keyword evidence="2" id="KW-1185">Reference proteome</keyword>
<evidence type="ECO:0000313" key="1">
    <source>
        <dbReference type="EMBL" id="CAB3226692.1"/>
    </source>
</evidence>
<reference evidence="1 2" key="1">
    <citation type="submission" date="2020-04" db="EMBL/GenBank/DDBJ databases">
        <authorList>
            <person name="Wallbank WR R."/>
            <person name="Pardo Diaz C."/>
            <person name="Kozak K."/>
            <person name="Martin S."/>
            <person name="Jiggins C."/>
            <person name="Moest M."/>
            <person name="Warren A I."/>
            <person name="Byers J.R.P. K."/>
            <person name="Montejo-Kovacevich G."/>
            <person name="Yen C E."/>
        </authorList>
    </citation>
    <scope>NUCLEOTIDE SEQUENCE [LARGE SCALE GENOMIC DNA]</scope>
</reference>
<name>A0A8S0Z478_ARCPL</name>
<dbReference type="AlphaFoldDB" id="A0A8S0Z478"/>
<evidence type="ECO:0000313" key="2">
    <source>
        <dbReference type="Proteomes" id="UP000494106"/>
    </source>
</evidence>
<dbReference type="EMBL" id="CADEBC010000232">
    <property type="protein sequence ID" value="CAB3226692.1"/>
    <property type="molecule type" value="Genomic_DNA"/>
</dbReference>